<evidence type="ECO:0000313" key="3">
    <source>
        <dbReference type="EMBL" id="QUC16658.1"/>
    </source>
</evidence>
<proteinExistence type="predicted"/>
<sequence>MDALRGLAENIPDWQQRLQHLAGQIDRRQVQLATLANADVISDLPWIESITRALQLDDDGLVDPNVPDHIPTNHESPWTTLPVLSEYVQVELASLPIPGSGSREAELHQKALEAAIAHSRALAQKRKKKMAAGSIVSAEGVPPRYITHDLIIVYYDSYVQSFFDEMVKFISSSRNLMRKARMAAKVAQIKRMAEIEIANDAKRSSDERFAVDALPSLRYMSSRYLGPRTNGQPSLEKKSSYGRGEPLDMYDSLDKILDLVQSTCEHGAHQFLRDANCFDDIRKIQVLLVEALQASRKELHRAERDDSGPVEEAEETEDARVFRPASVRRDVASEPQDETIVEKEQRSTTDLSPTKQRGGTPEVDSEPDDERFVSELPRMQYQSTLLMRSKAC</sequence>
<evidence type="ECO:0000313" key="5">
    <source>
        <dbReference type="Proteomes" id="UP000054053"/>
    </source>
</evidence>
<keyword evidence="4" id="KW-1185">Reference proteome</keyword>
<reference evidence="3" key="3">
    <citation type="submission" date="2020-03" db="EMBL/GenBank/DDBJ databases">
        <title>A mixture of massive structural variations and highly conserved coding sequences in Ustilaginoidea virens genome.</title>
        <authorList>
            <person name="Zhang K."/>
            <person name="Zhao Z."/>
            <person name="Zhang Z."/>
            <person name="Li Y."/>
            <person name="Hsiang T."/>
            <person name="Sun W."/>
        </authorList>
    </citation>
    <scope>NUCLEOTIDE SEQUENCE</scope>
    <source>
        <strain evidence="3">UV-8b</strain>
    </source>
</reference>
<dbReference type="EMBL" id="CP072753">
    <property type="protein sequence ID" value="QUC16658.1"/>
    <property type="molecule type" value="Genomic_DNA"/>
</dbReference>
<dbReference type="Proteomes" id="UP000054053">
    <property type="component" value="Unassembled WGS sequence"/>
</dbReference>
<feature type="compositionally biased region" description="Polar residues" evidence="1">
    <location>
        <begin position="348"/>
        <end position="357"/>
    </location>
</feature>
<protein>
    <submittedName>
        <fullName evidence="2">Uncharacterized protein</fullName>
    </submittedName>
</protein>
<name>A0A063BYX2_USTVR</name>
<accession>A0A063BYX2</accession>
<dbReference type="AlphaFoldDB" id="A0A063BYX2"/>
<dbReference type="EMBL" id="BBTG02000025">
    <property type="protein sequence ID" value="GAO18055.1"/>
    <property type="molecule type" value="Genomic_DNA"/>
</dbReference>
<dbReference type="OrthoDB" id="3886346at2759"/>
<organism evidence="2 5">
    <name type="scientific">Ustilaginoidea virens</name>
    <name type="common">Rice false smut fungus</name>
    <name type="synonym">Villosiclava virens</name>
    <dbReference type="NCBI Taxonomy" id="1159556"/>
    <lineage>
        <taxon>Eukaryota</taxon>
        <taxon>Fungi</taxon>
        <taxon>Dikarya</taxon>
        <taxon>Ascomycota</taxon>
        <taxon>Pezizomycotina</taxon>
        <taxon>Sordariomycetes</taxon>
        <taxon>Hypocreomycetidae</taxon>
        <taxon>Hypocreales</taxon>
        <taxon>Clavicipitaceae</taxon>
        <taxon>Ustilaginoidea</taxon>
    </lineage>
</organism>
<feature type="region of interest" description="Disordered" evidence="1">
    <location>
        <begin position="298"/>
        <end position="377"/>
    </location>
</feature>
<evidence type="ECO:0000313" key="2">
    <source>
        <dbReference type="EMBL" id="GAO18055.1"/>
    </source>
</evidence>
<dbReference type="Proteomes" id="UP000027002">
    <property type="component" value="Chromosome 1"/>
</dbReference>
<dbReference type="KEGG" id="uvi:66061677"/>
<dbReference type="RefSeq" id="XP_042994331.1">
    <property type="nucleotide sequence ID" value="XM_043138397.1"/>
</dbReference>
<evidence type="ECO:0000313" key="4">
    <source>
        <dbReference type="Proteomes" id="UP000027002"/>
    </source>
</evidence>
<evidence type="ECO:0000256" key="1">
    <source>
        <dbReference type="SAM" id="MobiDB-lite"/>
    </source>
</evidence>
<feature type="compositionally biased region" description="Acidic residues" evidence="1">
    <location>
        <begin position="308"/>
        <end position="317"/>
    </location>
</feature>
<reference evidence="2" key="1">
    <citation type="journal article" date="2016" name="Genome Announc.">
        <title>Genome Sequence of Ustilaginoidea virens IPU010, a Rice Pathogenic Fungus Causing False Smut.</title>
        <authorList>
            <person name="Kumagai T."/>
            <person name="Ishii T."/>
            <person name="Terai G."/>
            <person name="Umemura M."/>
            <person name="Machida M."/>
            <person name="Asai K."/>
        </authorList>
    </citation>
    <scope>NUCLEOTIDE SEQUENCE [LARGE SCALE GENOMIC DNA]</scope>
    <source>
        <strain evidence="2">IPU010</strain>
    </source>
</reference>
<dbReference type="HOGENOM" id="CLU_041458_1_0_1"/>
<gene>
    <name evidence="3" type="ORF">UV8b_00899</name>
    <name evidence="2" type="ORF">UVI_02043000</name>
</gene>
<feature type="compositionally biased region" description="Basic and acidic residues" evidence="1">
    <location>
        <begin position="298"/>
        <end position="307"/>
    </location>
</feature>
<dbReference type="GeneID" id="66061677"/>
<reference evidence="5" key="2">
    <citation type="journal article" date="2016" name="Genome Announc.">
        <title>Genome sequence of Ustilaginoidea virens IPU010, a rice pathogenic fungus causing false smut.</title>
        <authorList>
            <person name="Kumagai T."/>
            <person name="Ishii T."/>
            <person name="Terai G."/>
            <person name="Umemura M."/>
            <person name="Machida M."/>
            <person name="Asai K."/>
        </authorList>
    </citation>
    <scope>NUCLEOTIDE SEQUENCE [LARGE SCALE GENOMIC DNA]</scope>
    <source>
        <strain evidence="5">IPU010</strain>
    </source>
</reference>